<accession>A0A1W2AHC7</accession>
<dbReference type="Proteomes" id="UP000192393">
    <property type="component" value="Unassembled WGS sequence"/>
</dbReference>
<name>A0A1W2AHC7_9FLAO</name>
<dbReference type="AlphaFoldDB" id="A0A1W2AHC7"/>
<dbReference type="Pfam" id="PF13585">
    <property type="entry name" value="CHU_C"/>
    <property type="match status" value="1"/>
</dbReference>
<evidence type="ECO:0000313" key="1">
    <source>
        <dbReference type="EMBL" id="SMC59902.1"/>
    </source>
</evidence>
<organism evidence="1 2">
    <name type="scientific">Moheibacter sediminis</name>
    <dbReference type="NCBI Taxonomy" id="1434700"/>
    <lineage>
        <taxon>Bacteria</taxon>
        <taxon>Pseudomonadati</taxon>
        <taxon>Bacteroidota</taxon>
        <taxon>Flavobacteriia</taxon>
        <taxon>Flavobacteriales</taxon>
        <taxon>Weeksellaceae</taxon>
        <taxon>Moheibacter</taxon>
    </lineage>
</organism>
<dbReference type="InterPro" id="IPR026341">
    <property type="entry name" value="T9SS_type_B"/>
</dbReference>
<dbReference type="NCBIfam" id="TIGR04131">
    <property type="entry name" value="Bac_Flav_CTERM"/>
    <property type="match status" value="1"/>
</dbReference>
<dbReference type="EMBL" id="FWXS01000004">
    <property type="protein sequence ID" value="SMC59902.1"/>
    <property type="molecule type" value="Genomic_DNA"/>
</dbReference>
<keyword evidence="2" id="KW-1185">Reference proteome</keyword>
<dbReference type="STRING" id="1434700.SAMN06296427_104153"/>
<evidence type="ECO:0000313" key="2">
    <source>
        <dbReference type="Proteomes" id="UP000192393"/>
    </source>
</evidence>
<reference evidence="1 2" key="1">
    <citation type="submission" date="2017-04" db="EMBL/GenBank/DDBJ databases">
        <authorList>
            <person name="Afonso C.L."/>
            <person name="Miller P.J."/>
            <person name="Scott M.A."/>
            <person name="Spackman E."/>
            <person name="Goraichik I."/>
            <person name="Dimitrov K.M."/>
            <person name="Suarez D.L."/>
            <person name="Swayne D.E."/>
        </authorList>
    </citation>
    <scope>NUCLEOTIDE SEQUENCE [LARGE SCALE GENOMIC DNA]</scope>
    <source>
        <strain evidence="1 2">CGMCC 1.12708</strain>
    </source>
</reference>
<protein>
    <submittedName>
        <fullName evidence="1">Gliding motility-associated C-terminal domain-containing protein</fullName>
    </submittedName>
</protein>
<gene>
    <name evidence="1" type="ORF">SAMN06296427_104153</name>
</gene>
<dbReference type="SUPFAM" id="SSF75011">
    <property type="entry name" value="3-carboxy-cis,cis-mucoante lactonizing enzyme"/>
    <property type="match status" value="1"/>
</dbReference>
<sequence>MLLFSLIIQAQIITDPVDYRVCDEDGDGFVTIPFSQFQSYALDVLEQFNHQPEIYVTQAYDGIAKITSLYNNPQVVNVCSSDGGSGYYDIAINDQQEVFVVRGAGILQKIDTQTCQITNIGQVHSDGQTVLALSFDKLNNLYEGGWTSQVYRAEANDLTQFSLWHNFGNGRASGDFVQIRDFLYVAWTNNGRDYLYKVTLGTNNEYVSHESLGPIEQGTFGLASEYGRLYGNTTDYLYEINLETMERTIIRFRPNSGSDWWGAAGLHEALNMQISYHEELNEALDGSNPLSDPYTNSTPFADMIYIRIHESTNNDTYIIPVSIIVDIKPEANDTTLTECLDENLGWATFYLNETSNAINPTAANFTYYASIEDLNNNINPLPIIYEIPANKTIYAKVKDNSASACYNVAEIELIVPSAENVNYEPNVVFCLGTSEVLSVPNEFVSYQWNGLIDDDLDQNLNSNEVIITHPGNYFLTVTDINNCTFNVPFTAILDGMPEVTDVIINGNSITVEVSPSGQYEYSLNGIFWQSSNTFHNVEIADYEIYVRDFTGCRNDGYEFIFFNVPNFISPNGDGYNDVWTIRGITQYPDAHVQIFDRYGKLFIDRKAGNNDTVWDGKYLGREIPSGTYWYIIKLKDEKRVSGSILVKN</sequence>
<proteinExistence type="predicted"/>